<accession>A0A345UJP7</accession>
<keyword evidence="6" id="KW-1185">Reference proteome</keyword>
<dbReference type="RefSeq" id="WP_114983966.1">
    <property type="nucleotide sequence ID" value="NZ_CP027806.1"/>
</dbReference>
<dbReference type="OrthoDB" id="9776599at2"/>
<proteinExistence type="predicted"/>
<evidence type="ECO:0008006" key="7">
    <source>
        <dbReference type="Google" id="ProtNLM"/>
    </source>
</evidence>
<dbReference type="Proteomes" id="UP000254808">
    <property type="component" value="Chromosome"/>
</dbReference>
<keyword evidence="1" id="KW-0732">Signal</keyword>
<dbReference type="InterPro" id="IPR033413">
    <property type="entry name" value="DUF5117"/>
</dbReference>
<gene>
    <name evidence="5" type="ORF">CYPRO_1443</name>
</gene>
<feature type="domain" description="DUF5117" evidence="3">
    <location>
        <begin position="95"/>
        <end position="277"/>
    </location>
</feature>
<dbReference type="Pfam" id="PF17148">
    <property type="entry name" value="DUF5117"/>
    <property type="match status" value="1"/>
</dbReference>
<evidence type="ECO:0000313" key="5">
    <source>
        <dbReference type="EMBL" id="AXJ00699.1"/>
    </source>
</evidence>
<dbReference type="EMBL" id="CP027806">
    <property type="protein sequence ID" value="AXJ00699.1"/>
    <property type="molecule type" value="Genomic_DNA"/>
</dbReference>
<organism evidence="5 6">
    <name type="scientific">Cyclonatronum proteinivorum</name>
    <dbReference type="NCBI Taxonomy" id="1457365"/>
    <lineage>
        <taxon>Bacteria</taxon>
        <taxon>Pseudomonadati</taxon>
        <taxon>Balneolota</taxon>
        <taxon>Balneolia</taxon>
        <taxon>Balneolales</taxon>
        <taxon>Cyclonatronaceae</taxon>
        <taxon>Cyclonatronum</taxon>
    </lineage>
</organism>
<feature type="domain" description="EcxA zinc-binding" evidence="2">
    <location>
        <begin position="408"/>
        <end position="714"/>
    </location>
</feature>
<evidence type="ECO:0000259" key="2">
    <source>
        <dbReference type="Pfam" id="PF16313"/>
    </source>
</evidence>
<dbReference type="SUPFAM" id="SSF55486">
    <property type="entry name" value="Metalloproteases ('zincins'), catalytic domain"/>
    <property type="match status" value="1"/>
</dbReference>
<dbReference type="GO" id="GO:0008237">
    <property type="term" value="F:metallopeptidase activity"/>
    <property type="evidence" value="ECO:0007669"/>
    <property type="project" value="InterPro"/>
</dbReference>
<evidence type="ECO:0000259" key="4">
    <source>
        <dbReference type="Pfam" id="PF17162"/>
    </source>
</evidence>
<dbReference type="Pfam" id="PF16313">
    <property type="entry name" value="DUF4953"/>
    <property type="match status" value="1"/>
</dbReference>
<dbReference type="InterPro" id="IPR024079">
    <property type="entry name" value="MetalloPept_cat_dom_sf"/>
</dbReference>
<dbReference type="AlphaFoldDB" id="A0A345UJP7"/>
<dbReference type="InterPro" id="IPR032534">
    <property type="entry name" value="EcxA_zinc-bd"/>
</dbReference>
<evidence type="ECO:0000313" key="6">
    <source>
        <dbReference type="Proteomes" id="UP000254808"/>
    </source>
</evidence>
<dbReference type="InterPro" id="IPR034032">
    <property type="entry name" value="Zn_MMP-like_bac"/>
</dbReference>
<evidence type="ECO:0000256" key="1">
    <source>
        <dbReference type="SAM" id="SignalP"/>
    </source>
</evidence>
<dbReference type="Pfam" id="PF17162">
    <property type="entry name" value="DUF5118"/>
    <property type="match status" value="1"/>
</dbReference>
<protein>
    <recommendedName>
        <fullName evidence="7">Zinc-dependent metalloprotease</fullName>
    </recommendedName>
</protein>
<feature type="chain" id="PRO_5017039483" description="Zinc-dependent metalloprotease" evidence="1">
    <location>
        <begin position="26"/>
        <end position="791"/>
    </location>
</feature>
<dbReference type="CDD" id="cd04276">
    <property type="entry name" value="ZnMc_MMP_like_2"/>
    <property type="match status" value="1"/>
</dbReference>
<feature type="domain" description="DUF5118" evidence="4">
    <location>
        <begin position="53"/>
        <end position="87"/>
    </location>
</feature>
<dbReference type="KEGG" id="cprv:CYPRO_1443"/>
<dbReference type="Gene3D" id="3.40.390.10">
    <property type="entry name" value="Collagenase (Catalytic Domain)"/>
    <property type="match status" value="1"/>
</dbReference>
<dbReference type="PANTHER" id="PTHR38478:SF1">
    <property type="entry name" value="ZINC DEPENDENT METALLOPROTEASE DOMAIN LIPOPROTEIN"/>
    <property type="match status" value="1"/>
</dbReference>
<sequence length="791" mass="90720">MKQYLYSMLIAGALVLGGCASGQQAAQQSEERPQRVQQSDYERLMDEPDFMETGLFTVVMNDGKLFYEIPLAELDRDMLLVSRMAETQVGLGYGGQRLNNQVVRWEKHHDRILFRSMMYNITADSSDNIFRGVQASSFAPIIASFSIETWNPDSTAVVVDVSRLFNTDVAEMTPRRRFQARRLDPNRSFVDRVRAFPENIEVRSVLTFEADRVPNSWTLGTISVKMNHSMMRLPETPMMPRLHDERVGYFSVSTVDFSSPEHRADRRRMITRWRLEKQDPDAALSDPVKPITFWVDPATPEWLIPFVKQGVEDWQPAFEQAGFTNAIIAKMGPTPEEDPDWSPEDIRFPTVRWYPSQIMNAYGPHVHDPRSGEIITSSIGMYHNVMNLLRNWYFVQGAAVDERARNLPMEDDLMGRLVQYVVAHEVGHTLGLPHNMKSSGMVPTDSLRSRTFTEQFGTTPSIMDYARMNYVAQPGDDAYMFPIVSIYDKFSIEWGYKPFPEAGTPQEERPFLNEIAARQMDEPMLRFGNLSTIDPTQQREALGDNHVKSSTYGMANLERIMGFIVESAGQEGQDYSTLVELYNNVVQQRNRYIGHVVTWVGGVISHQKVYGQEGVVHTPVARYRQVEAMDWLVDEAFSTPHFLLAPEILRLFEPQGGPDRIMQGQRMMLMQLLSDQRIRRMAEIETTHGSEMEVYRVAHMLRDVRQGVWAELDTSRPNIDLYRRNLQRAWVDVLSTRLHSDNLSGETRALLRGNLRMVNTQIGRQIGNAANPETRMHLEDMRDEISALLDV</sequence>
<evidence type="ECO:0000259" key="3">
    <source>
        <dbReference type="Pfam" id="PF17148"/>
    </source>
</evidence>
<name>A0A345UJP7_9BACT</name>
<dbReference type="PANTHER" id="PTHR38478">
    <property type="entry name" value="PEPTIDASE M1A AND M12B"/>
    <property type="match status" value="1"/>
</dbReference>
<dbReference type="PROSITE" id="PS51257">
    <property type="entry name" value="PROKAR_LIPOPROTEIN"/>
    <property type="match status" value="1"/>
</dbReference>
<reference evidence="5 6" key="1">
    <citation type="submission" date="2018-03" db="EMBL/GenBank/DDBJ databases">
        <title>Phenotypic and genomic properties of Cyclonatronum proteinivorum gen. nov., sp. nov., a haloalkaliphilic bacteroidete from soda lakes possessing Na+-translocating rhodopsin.</title>
        <authorList>
            <person name="Toshchakov S.V."/>
            <person name="Korzhenkov A."/>
            <person name="Samarov N.I."/>
            <person name="Kublanov I.V."/>
            <person name="Muntyan M.S."/>
            <person name="Sorokin D.Y."/>
        </authorList>
    </citation>
    <scope>NUCLEOTIDE SEQUENCE [LARGE SCALE GENOMIC DNA]</scope>
    <source>
        <strain evidence="5 6">Omega</strain>
    </source>
</reference>
<feature type="signal peptide" evidence="1">
    <location>
        <begin position="1"/>
        <end position="25"/>
    </location>
</feature>
<dbReference type="InterPro" id="IPR033428">
    <property type="entry name" value="DUF5118"/>
</dbReference>